<evidence type="ECO:0000256" key="10">
    <source>
        <dbReference type="ARBA" id="ARBA00023315"/>
    </source>
</evidence>
<keyword evidence="12" id="KW-1185">Reference proteome</keyword>
<evidence type="ECO:0000256" key="2">
    <source>
        <dbReference type="ARBA" id="ARBA00005420"/>
    </source>
</evidence>
<sequence length="422" mass="48987">MYAYCLKIFPILSNLLQHKRCIHLKQTIFQYLSVLSFVLTFVFCATTCWLIWIYSIIKLFKLSYTIGNELMKNEELMNNPYEIINHEEVMHSVKHFSALFIFITTYWIYWRIDKGAEEKGSHPKKFIRNLIIWKYLASYFPIKLVLSELCNSDTHGQHQTEVNATSSNETSDNNHDCSINRRELACVKELFPTTKNYLVGYHPHGIFGIGSFVNFLTEANQFSAKFPGITPWVATLEINFKAPFHRDLFLRFNLVAATYKGISYLLDPEQCGNTGNFVVVVLGGAPEALDSRPGKYVFHTNRRYGFFKLAMLTGSDLVPCVSFGEPNMYKQVHNPEGSWLRRFQNRFTEMATFSPPLFYANCLIPYRTSVNTVIGRPIPCKKNLNPTREEVSMLKELYLKELQNLYNKYKPIYDPDSELTYV</sequence>
<dbReference type="InterPro" id="IPR007130">
    <property type="entry name" value="DAGAT"/>
</dbReference>
<dbReference type="PANTHER" id="PTHR12317">
    <property type="entry name" value="DIACYLGLYCEROL O-ACYLTRANSFERASE"/>
    <property type="match status" value="1"/>
</dbReference>
<reference evidence="13" key="2">
    <citation type="submission" date="2023-11" db="UniProtKB">
        <authorList>
            <consortium name="WormBaseParasite"/>
        </authorList>
    </citation>
    <scope>IDENTIFICATION</scope>
</reference>
<dbReference type="GO" id="GO:0005789">
    <property type="term" value="C:endoplasmic reticulum membrane"/>
    <property type="evidence" value="ECO:0007669"/>
    <property type="project" value="UniProtKB-SubCell"/>
</dbReference>
<comment type="caution">
    <text evidence="11">Lacks conserved residue(s) required for the propagation of feature annotation.</text>
</comment>
<dbReference type="WBParaSite" id="TREG1_39850.1">
    <property type="protein sequence ID" value="TREG1_39850.1"/>
    <property type="gene ID" value="TREG1_39850"/>
</dbReference>
<protein>
    <recommendedName>
        <fullName evidence="11">Acyltransferase</fullName>
        <ecNumber evidence="11">2.3.1.-</ecNumber>
    </recommendedName>
</protein>
<evidence type="ECO:0000313" key="12">
    <source>
        <dbReference type="Proteomes" id="UP000050795"/>
    </source>
</evidence>
<keyword evidence="7 11" id="KW-1133">Transmembrane helix</keyword>
<comment type="similarity">
    <text evidence="2 11">Belongs to the diacylglycerol acyltransferase family.</text>
</comment>
<organism evidence="12 13">
    <name type="scientific">Trichobilharzia regenti</name>
    <name type="common">Nasal bird schistosome</name>
    <dbReference type="NCBI Taxonomy" id="157069"/>
    <lineage>
        <taxon>Eukaryota</taxon>
        <taxon>Metazoa</taxon>
        <taxon>Spiralia</taxon>
        <taxon>Lophotrochozoa</taxon>
        <taxon>Platyhelminthes</taxon>
        <taxon>Trematoda</taxon>
        <taxon>Digenea</taxon>
        <taxon>Strigeidida</taxon>
        <taxon>Schistosomatoidea</taxon>
        <taxon>Schistosomatidae</taxon>
        <taxon>Trichobilharzia</taxon>
    </lineage>
</organism>
<dbReference type="Proteomes" id="UP000050795">
    <property type="component" value="Unassembled WGS sequence"/>
</dbReference>
<evidence type="ECO:0000256" key="9">
    <source>
        <dbReference type="ARBA" id="ARBA00023136"/>
    </source>
</evidence>
<keyword evidence="6 11" id="KW-0256">Endoplasmic reticulum</keyword>
<evidence type="ECO:0000256" key="6">
    <source>
        <dbReference type="ARBA" id="ARBA00022824"/>
    </source>
</evidence>
<keyword evidence="5 11" id="KW-0812">Transmembrane</keyword>
<evidence type="ECO:0000256" key="1">
    <source>
        <dbReference type="ARBA" id="ARBA00004477"/>
    </source>
</evidence>
<keyword evidence="9 11" id="KW-0472">Membrane</keyword>
<dbReference type="CDD" id="cd07987">
    <property type="entry name" value="LPLAT_MGAT-like"/>
    <property type="match status" value="1"/>
</dbReference>
<reference evidence="12" key="1">
    <citation type="submission" date="2022-06" db="EMBL/GenBank/DDBJ databases">
        <authorList>
            <person name="Berger JAMES D."/>
            <person name="Berger JAMES D."/>
        </authorList>
    </citation>
    <scope>NUCLEOTIDE SEQUENCE [LARGE SCALE GENOMIC DNA]</scope>
</reference>
<evidence type="ECO:0000256" key="3">
    <source>
        <dbReference type="ARBA" id="ARBA00022516"/>
    </source>
</evidence>
<evidence type="ECO:0000256" key="7">
    <source>
        <dbReference type="ARBA" id="ARBA00022989"/>
    </source>
</evidence>
<dbReference type="PANTHER" id="PTHR12317:SF79">
    <property type="entry name" value="ACYLTRANSFERASE"/>
    <property type="match status" value="1"/>
</dbReference>
<dbReference type="AlphaFoldDB" id="A0AA85JQ06"/>
<comment type="subcellular location">
    <subcellularLocation>
        <location evidence="1 11">Endoplasmic reticulum membrane</location>
        <topology evidence="1 11">Multi-pass membrane protein</topology>
    </subcellularLocation>
</comment>
<dbReference type="GO" id="GO:0004144">
    <property type="term" value="F:diacylglycerol O-acyltransferase activity"/>
    <property type="evidence" value="ECO:0007669"/>
    <property type="project" value="TreeGrafter"/>
</dbReference>
<evidence type="ECO:0000256" key="5">
    <source>
        <dbReference type="ARBA" id="ARBA00022692"/>
    </source>
</evidence>
<feature type="transmembrane region" description="Helical" evidence="11">
    <location>
        <begin position="28"/>
        <end position="54"/>
    </location>
</feature>
<keyword evidence="8" id="KW-0443">Lipid metabolism</keyword>
<dbReference type="Pfam" id="PF03982">
    <property type="entry name" value="DAGAT"/>
    <property type="match status" value="2"/>
</dbReference>
<evidence type="ECO:0000256" key="11">
    <source>
        <dbReference type="RuleBase" id="RU367023"/>
    </source>
</evidence>
<dbReference type="GO" id="GO:0019432">
    <property type="term" value="P:triglyceride biosynthetic process"/>
    <property type="evidence" value="ECO:0007669"/>
    <property type="project" value="TreeGrafter"/>
</dbReference>
<proteinExistence type="inferred from homology"/>
<keyword evidence="4 11" id="KW-0808">Transferase</keyword>
<dbReference type="EC" id="2.3.1.-" evidence="11"/>
<keyword evidence="3" id="KW-0444">Lipid biosynthesis</keyword>
<keyword evidence="10" id="KW-0012">Acyltransferase</keyword>
<evidence type="ECO:0000256" key="8">
    <source>
        <dbReference type="ARBA" id="ARBA00023098"/>
    </source>
</evidence>
<name>A0AA85JQ06_TRIRE</name>
<accession>A0AA85JQ06</accession>
<evidence type="ECO:0000256" key="4">
    <source>
        <dbReference type="ARBA" id="ARBA00022679"/>
    </source>
</evidence>
<evidence type="ECO:0000313" key="13">
    <source>
        <dbReference type="WBParaSite" id="TREG1_39850.1"/>
    </source>
</evidence>